<dbReference type="SUPFAM" id="SSF111369">
    <property type="entry name" value="HlyD-like secretion proteins"/>
    <property type="match status" value="1"/>
</dbReference>
<sequence length="352" mass="38250">MKPLSHTLLFILATFSSLAAAEEGSGKPQGLPAEVIRVEAQQLDTRISAVGVLEANESVMLSPEQSGRISQILFDEGEQVNAGQPLIKLDSAIYEAALEQARARVRLSQLEYERSESLLQKRVGSQTDRDGKLAQLQVDRAELALAQTRLDKMTVRAPFEGTLGLRQVSPGDFVSVGQSLVELADTSRLKVQFSIPERHLDKLSTGQTIDITVDAFRATPLKGTIYAIAPSVNPNSHNVQVRARVPNPEGTLKPGLFVRILIPVEQNDHALVVPEQALILDGDKTFLMRMNEQQQVSLTPVETGARRYGEVQIVSGIEAGDVIVTAGHLKLRPGMPITPVFPTQETGEGKDA</sequence>
<dbReference type="EMBL" id="JACVEW010000017">
    <property type="protein sequence ID" value="MBP0049400.1"/>
    <property type="molecule type" value="Genomic_DNA"/>
</dbReference>
<feature type="domain" description="Multidrug resistance protein MdtA-like barrel-sandwich hybrid" evidence="5">
    <location>
        <begin position="59"/>
        <end position="180"/>
    </location>
</feature>
<evidence type="ECO:0000313" key="8">
    <source>
        <dbReference type="EMBL" id="MBP0049400.1"/>
    </source>
</evidence>
<dbReference type="Pfam" id="PF25917">
    <property type="entry name" value="BSH_RND"/>
    <property type="match status" value="1"/>
</dbReference>
<feature type="chain" id="PRO_5046110597" evidence="4">
    <location>
        <begin position="20"/>
        <end position="352"/>
    </location>
</feature>
<comment type="caution">
    <text evidence="8">The sequence shown here is derived from an EMBL/GenBank/DDBJ whole genome shotgun (WGS) entry which is preliminary data.</text>
</comment>
<protein>
    <submittedName>
        <fullName evidence="8">Efflux RND transporter periplasmic adaptor subunit</fullName>
    </submittedName>
</protein>
<name>A0ABS3ZCH7_9GAMM</name>
<accession>A0ABS3ZCH7</accession>
<dbReference type="InterPro" id="IPR058792">
    <property type="entry name" value="Beta-barrel_RND_2"/>
</dbReference>
<feature type="signal peptide" evidence="4">
    <location>
        <begin position="1"/>
        <end position="19"/>
    </location>
</feature>
<evidence type="ECO:0000259" key="6">
    <source>
        <dbReference type="Pfam" id="PF25954"/>
    </source>
</evidence>
<proteinExistence type="inferred from homology"/>
<keyword evidence="4" id="KW-0732">Signal</keyword>
<dbReference type="Gene3D" id="2.40.50.100">
    <property type="match status" value="1"/>
</dbReference>
<dbReference type="InterPro" id="IPR006143">
    <property type="entry name" value="RND_pump_MFP"/>
</dbReference>
<evidence type="ECO:0000256" key="1">
    <source>
        <dbReference type="ARBA" id="ARBA00004196"/>
    </source>
</evidence>
<dbReference type="PANTHER" id="PTHR30469">
    <property type="entry name" value="MULTIDRUG RESISTANCE PROTEIN MDTA"/>
    <property type="match status" value="1"/>
</dbReference>
<reference evidence="8 9" key="1">
    <citation type="submission" date="2020-09" db="EMBL/GenBank/DDBJ databases">
        <authorList>
            <person name="Tanuku N.R.S."/>
        </authorList>
    </citation>
    <scope>NUCLEOTIDE SEQUENCE [LARGE SCALE GENOMIC DNA]</scope>
    <source>
        <strain evidence="8 9">AK62</strain>
    </source>
</reference>
<dbReference type="NCBIfam" id="TIGR01730">
    <property type="entry name" value="RND_mfp"/>
    <property type="match status" value="1"/>
</dbReference>
<keyword evidence="9" id="KW-1185">Reference proteome</keyword>
<evidence type="ECO:0000313" key="9">
    <source>
        <dbReference type="Proteomes" id="UP000810171"/>
    </source>
</evidence>
<evidence type="ECO:0000259" key="5">
    <source>
        <dbReference type="Pfam" id="PF25917"/>
    </source>
</evidence>
<dbReference type="Proteomes" id="UP000810171">
    <property type="component" value="Unassembled WGS sequence"/>
</dbReference>
<evidence type="ECO:0000256" key="2">
    <source>
        <dbReference type="ARBA" id="ARBA00009477"/>
    </source>
</evidence>
<comment type="subcellular location">
    <subcellularLocation>
        <location evidence="1">Cell envelope</location>
    </subcellularLocation>
</comment>
<evidence type="ECO:0000259" key="7">
    <source>
        <dbReference type="Pfam" id="PF25967"/>
    </source>
</evidence>
<dbReference type="Gene3D" id="2.40.420.20">
    <property type="match status" value="1"/>
</dbReference>
<dbReference type="Gene3D" id="1.10.287.470">
    <property type="entry name" value="Helix hairpin bin"/>
    <property type="match status" value="1"/>
</dbReference>
<dbReference type="Pfam" id="PF25967">
    <property type="entry name" value="RND-MFP_C"/>
    <property type="match status" value="1"/>
</dbReference>
<dbReference type="RefSeq" id="WP_209288009.1">
    <property type="nucleotide sequence ID" value="NZ_JACVEW010000017.1"/>
</dbReference>
<dbReference type="InterPro" id="IPR058627">
    <property type="entry name" value="MdtA-like_C"/>
</dbReference>
<feature type="domain" description="Multidrug resistance protein MdtA-like C-terminal permuted SH3" evidence="7">
    <location>
        <begin position="270"/>
        <end position="327"/>
    </location>
</feature>
<keyword evidence="3" id="KW-0813">Transport</keyword>
<organism evidence="8 9">
    <name type="scientific">Marinobacterium alkalitolerans</name>
    <dbReference type="NCBI Taxonomy" id="1542925"/>
    <lineage>
        <taxon>Bacteria</taxon>
        <taxon>Pseudomonadati</taxon>
        <taxon>Pseudomonadota</taxon>
        <taxon>Gammaproteobacteria</taxon>
        <taxon>Oceanospirillales</taxon>
        <taxon>Oceanospirillaceae</taxon>
        <taxon>Marinobacterium</taxon>
    </lineage>
</organism>
<dbReference type="Gene3D" id="2.40.30.170">
    <property type="match status" value="1"/>
</dbReference>
<gene>
    <name evidence="8" type="ORF">H9C73_11685</name>
</gene>
<evidence type="ECO:0000256" key="3">
    <source>
        <dbReference type="ARBA" id="ARBA00022448"/>
    </source>
</evidence>
<dbReference type="Pfam" id="PF25954">
    <property type="entry name" value="Beta-barrel_RND_2"/>
    <property type="match status" value="1"/>
</dbReference>
<dbReference type="PANTHER" id="PTHR30469:SF11">
    <property type="entry name" value="BLL4320 PROTEIN"/>
    <property type="match status" value="1"/>
</dbReference>
<dbReference type="InterPro" id="IPR058625">
    <property type="entry name" value="MdtA-like_BSH"/>
</dbReference>
<feature type="domain" description="CusB-like beta-barrel" evidence="6">
    <location>
        <begin position="191"/>
        <end position="260"/>
    </location>
</feature>
<comment type="similarity">
    <text evidence="2">Belongs to the membrane fusion protein (MFP) (TC 8.A.1) family.</text>
</comment>
<evidence type="ECO:0000256" key="4">
    <source>
        <dbReference type="SAM" id="SignalP"/>
    </source>
</evidence>